<organism evidence="1 2">
    <name type="scientific">Dentiscutata heterogama</name>
    <dbReference type="NCBI Taxonomy" id="1316150"/>
    <lineage>
        <taxon>Eukaryota</taxon>
        <taxon>Fungi</taxon>
        <taxon>Fungi incertae sedis</taxon>
        <taxon>Mucoromycota</taxon>
        <taxon>Glomeromycotina</taxon>
        <taxon>Glomeromycetes</taxon>
        <taxon>Diversisporales</taxon>
        <taxon>Gigasporaceae</taxon>
        <taxon>Dentiscutata</taxon>
    </lineage>
</organism>
<evidence type="ECO:0000313" key="2">
    <source>
        <dbReference type="Proteomes" id="UP000789702"/>
    </source>
</evidence>
<protein>
    <submittedName>
        <fullName evidence="1">15460_t:CDS:1</fullName>
    </submittedName>
</protein>
<comment type="caution">
    <text evidence="1">The sequence shown here is derived from an EMBL/GenBank/DDBJ whole genome shotgun (WGS) entry which is preliminary data.</text>
</comment>
<evidence type="ECO:0000313" key="1">
    <source>
        <dbReference type="EMBL" id="CAG8737430.1"/>
    </source>
</evidence>
<feature type="non-terminal residue" evidence="1">
    <location>
        <position position="40"/>
    </location>
</feature>
<proteinExistence type="predicted"/>
<name>A0ACA9Q688_9GLOM</name>
<gene>
    <name evidence="1" type="ORF">DHETER_LOCUS13830</name>
</gene>
<dbReference type="Proteomes" id="UP000789702">
    <property type="component" value="Unassembled WGS sequence"/>
</dbReference>
<accession>A0ACA9Q688</accession>
<keyword evidence="2" id="KW-1185">Reference proteome</keyword>
<reference evidence="1" key="1">
    <citation type="submission" date="2021-06" db="EMBL/GenBank/DDBJ databases">
        <authorList>
            <person name="Kallberg Y."/>
            <person name="Tangrot J."/>
            <person name="Rosling A."/>
        </authorList>
    </citation>
    <scope>NUCLEOTIDE SEQUENCE</scope>
    <source>
        <strain evidence="1">IL203A</strain>
    </source>
</reference>
<sequence>MSVTVIKMELGFAYYCRAIIIQSIEEAKLRVFDSSMIPIQ</sequence>
<dbReference type="EMBL" id="CAJVPU010039606">
    <property type="protein sequence ID" value="CAG8737430.1"/>
    <property type="molecule type" value="Genomic_DNA"/>
</dbReference>